<comment type="similarity">
    <text evidence="2">Belongs to the ABC transporter superfamily.</text>
</comment>
<evidence type="ECO:0000256" key="3">
    <source>
        <dbReference type="ARBA" id="ARBA00022448"/>
    </source>
</evidence>
<evidence type="ECO:0000256" key="5">
    <source>
        <dbReference type="ARBA" id="ARBA00022741"/>
    </source>
</evidence>
<evidence type="ECO:0000313" key="10">
    <source>
        <dbReference type="Proteomes" id="UP001290462"/>
    </source>
</evidence>
<dbReference type="PANTHER" id="PTHR43166:SF9">
    <property type="entry name" value="GLUTAMATE_ASPARTATE IMPORT ATP-BINDING PROTEIN GLTL"/>
    <property type="match status" value="1"/>
</dbReference>
<proteinExistence type="inferred from homology"/>
<gene>
    <name evidence="9" type="ORF">RAK27_16355</name>
</gene>
<evidence type="ECO:0000256" key="2">
    <source>
        <dbReference type="ARBA" id="ARBA00005417"/>
    </source>
</evidence>
<evidence type="ECO:0000256" key="4">
    <source>
        <dbReference type="ARBA" id="ARBA00022475"/>
    </source>
</evidence>
<dbReference type="InterPro" id="IPR027417">
    <property type="entry name" value="P-loop_NTPase"/>
</dbReference>
<keyword evidence="6 9" id="KW-0067">ATP-binding</keyword>
<dbReference type="RefSeq" id="WP_010050452.1">
    <property type="nucleotide sequence ID" value="NZ_CAJGUR010000036.1"/>
</dbReference>
<evidence type="ECO:0000313" key="9">
    <source>
        <dbReference type="EMBL" id="MDZ5760211.1"/>
    </source>
</evidence>
<dbReference type="SMART" id="SM00382">
    <property type="entry name" value="AAA"/>
    <property type="match status" value="1"/>
</dbReference>
<dbReference type="PANTHER" id="PTHR43166">
    <property type="entry name" value="AMINO ACID IMPORT ATP-BINDING PROTEIN"/>
    <property type="match status" value="1"/>
</dbReference>
<protein>
    <submittedName>
        <fullName evidence="9">ATP-binding cassette domain-containing protein</fullName>
    </submittedName>
</protein>
<dbReference type="Proteomes" id="UP001290462">
    <property type="component" value="Unassembled WGS sequence"/>
</dbReference>
<dbReference type="GO" id="GO:0005886">
    <property type="term" value="C:plasma membrane"/>
    <property type="evidence" value="ECO:0007669"/>
    <property type="project" value="UniProtKB-SubCell"/>
</dbReference>
<sequence>MILEVKNVTKKFNGLPVIQNFDFSIAAGEIVTLVGKSGTGKTTLMRLINNLEKADSGTIKIGNQLLCETKNEQSVYASKKDIRAYHNSIGMVFQDYQLFPNLTVLENCLEAPIAQKLDTKSNLIKKAEELLGQVGLSDKIQVMPSTLSGGQKQRVAIARAMMLNPKILCFDEPTSALDRESTVEIGKMIQKIATDQTGILIVTHDLEFAEDIGTRVVSSEEFINK</sequence>
<comment type="caution">
    <text evidence="9">The sequence shown here is derived from an EMBL/GenBank/DDBJ whole genome shotgun (WGS) entry which is preliminary data.</text>
</comment>
<reference evidence="9" key="1">
    <citation type="submission" date="2023-08" db="EMBL/GenBank/DDBJ databases">
        <title>Genomic characterization of piscicolin 126 produced by Carnobacterium maltaromaticum CM22 strain isolated from salmon (Salmo salar).</title>
        <authorList>
            <person name="Gonzalez-Gragera E."/>
            <person name="Garcia-Lopez J.D."/>
            <person name="Teso-Perez C."/>
            <person name="Gimenez-Hernandez I."/>
            <person name="Peralta-Sanchez J.M."/>
            <person name="Valdivia E."/>
            <person name="Montalban-Lopez M."/>
            <person name="Martin-Platero A.M."/>
            <person name="Banos A."/>
            <person name="Martinez-Bueno M."/>
        </authorList>
    </citation>
    <scope>NUCLEOTIDE SEQUENCE</scope>
    <source>
        <strain evidence="9">CM22</strain>
    </source>
</reference>
<dbReference type="EMBL" id="JAVBVO010000005">
    <property type="protein sequence ID" value="MDZ5760211.1"/>
    <property type="molecule type" value="Genomic_DNA"/>
</dbReference>
<evidence type="ECO:0000256" key="7">
    <source>
        <dbReference type="ARBA" id="ARBA00023136"/>
    </source>
</evidence>
<dbReference type="SUPFAM" id="SSF52540">
    <property type="entry name" value="P-loop containing nucleoside triphosphate hydrolases"/>
    <property type="match status" value="1"/>
</dbReference>
<dbReference type="AlphaFoldDB" id="A0AAW9K370"/>
<comment type="subcellular location">
    <subcellularLocation>
        <location evidence="1">Cell membrane</location>
        <topology evidence="1">Peripheral membrane protein</topology>
    </subcellularLocation>
</comment>
<dbReference type="InterPro" id="IPR003593">
    <property type="entry name" value="AAA+_ATPase"/>
</dbReference>
<dbReference type="InterPro" id="IPR050086">
    <property type="entry name" value="MetN_ABC_transporter-like"/>
</dbReference>
<keyword evidence="7" id="KW-0472">Membrane</keyword>
<keyword evidence="5" id="KW-0547">Nucleotide-binding</keyword>
<evidence type="ECO:0000256" key="1">
    <source>
        <dbReference type="ARBA" id="ARBA00004202"/>
    </source>
</evidence>
<dbReference type="Gene3D" id="3.40.50.300">
    <property type="entry name" value="P-loop containing nucleotide triphosphate hydrolases"/>
    <property type="match status" value="1"/>
</dbReference>
<evidence type="ECO:0000259" key="8">
    <source>
        <dbReference type="PROSITE" id="PS50893"/>
    </source>
</evidence>
<dbReference type="PROSITE" id="PS50893">
    <property type="entry name" value="ABC_TRANSPORTER_2"/>
    <property type="match status" value="1"/>
</dbReference>
<dbReference type="InterPro" id="IPR003439">
    <property type="entry name" value="ABC_transporter-like_ATP-bd"/>
</dbReference>
<keyword evidence="3" id="KW-0813">Transport</keyword>
<keyword evidence="4" id="KW-1003">Cell membrane</keyword>
<evidence type="ECO:0000256" key="6">
    <source>
        <dbReference type="ARBA" id="ARBA00022840"/>
    </source>
</evidence>
<dbReference type="PROSITE" id="PS00211">
    <property type="entry name" value="ABC_TRANSPORTER_1"/>
    <property type="match status" value="1"/>
</dbReference>
<accession>A0AAW9K370</accession>
<feature type="domain" description="ABC transporter" evidence="8">
    <location>
        <begin position="3"/>
        <end position="223"/>
    </location>
</feature>
<dbReference type="GO" id="GO:0016887">
    <property type="term" value="F:ATP hydrolysis activity"/>
    <property type="evidence" value="ECO:0007669"/>
    <property type="project" value="InterPro"/>
</dbReference>
<dbReference type="Pfam" id="PF00005">
    <property type="entry name" value="ABC_tran"/>
    <property type="match status" value="1"/>
</dbReference>
<organism evidence="9 10">
    <name type="scientific">Carnobacterium maltaromaticum</name>
    <name type="common">Carnobacterium piscicola</name>
    <dbReference type="NCBI Taxonomy" id="2751"/>
    <lineage>
        <taxon>Bacteria</taxon>
        <taxon>Bacillati</taxon>
        <taxon>Bacillota</taxon>
        <taxon>Bacilli</taxon>
        <taxon>Lactobacillales</taxon>
        <taxon>Carnobacteriaceae</taxon>
        <taxon>Carnobacterium</taxon>
    </lineage>
</organism>
<dbReference type="InterPro" id="IPR017871">
    <property type="entry name" value="ABC_transporter-like_CS"/>
</dbReference>
<dbReference type="GO" id="GO:0005524">
    <property type="term" value="F:ATP binding"/>
    <property type="evidence" value="ECO:0007669"/>
    <property type="project" value="UniProtKB-KW"/>
</dbReference>
<name>A0AAW9K370_CARML</name>